<protein>
    <submittedName>
        <fullName evidence="1">Uncharacterized protein</fullName>
    </submittedName>
</protein>
<proteinExistence type="predicted"/>
<reference evidence="1" key="1">
    <citation type="submission" date="2019-03" db="EMBL/GenBank/DDBJ databases">
        <title>Single cell metagenomics reveals metabolic interactions within the superorganism composed of flagellate Streblomastix strix and complex community of Bacteroidetes bacteria on its surface.</title>
        <authorList>
            <person name="Treitli S.C."/>
            <person name="Kolisko M."/>
            <person name="Husnik F."/>
            <person name="Keeling P."/>
            <person name="Hampl V."/>
        </authorList>
    </citation>
    <scope>NUCLEOTIDE SEQUENCE</scope>
    <source>
        <strain evidence="1">STM</strain>
    </source>
</reference>
<comment type="caution">
    <text evidence="1">The sequence shown here is derived from an EMBL/GenBank/DDBJ whole genome shotgun (WGS) entry which is preliminary data.</text>
</comment>
<dbReference type="AlphaFoldDB" id="A0A5J4SY60"/>
<sequence>MHEVKNLTQGPIHVRMFYGVGARFLGNTLNYIRIPLAFPFVHWIPIVEI</sequence>
<gene>
    <name evidence="1" type="ORF">EZS27_002269</name>
</gene>
<name>A0A5J4SY60_9ZZZZ</name>
<accession>A0A5J4SY60</accession>
<organism evidence="1">
    <name type="scientific">termite gut metagenome</name>
    <dbReference type="NCBI Taxonomy" id="433724"/>
    <lineage>
        <taxon>unclassified sequences</taxon>
        <taxon>metagenomes</taxon>
        <taxon>organismal metagenomes</taxon>
    </lineage>
</organism>
<evidence type="ECO:0000313" key="1">
    <source>
        <dbReference type="EMBL" id="KAA6350303.1"/>
    </source>
</evidence>
<dbReference type="EMBL" id="SNRY01000030">
    <property type="protein sequence ID" value="KAA6350303.1"/>
    <property type="molecule type" value="Genomic_DNA"/>
</dbReference>